<name>A0A915EUJ6_9CEST</name>
<sequence length="115" mass="13108">MSRMRRHDDDDDVSDNPYERLVYSATRLYNQPVGKAIRTREVHPSLLTDTTQRGLIDSPLDAGTHCVSTSKLRQQIHSERIPHFFPFLHCISILSTESGTTHIGKPLEDPKARIN</sequence>
<dbReference type="Proteomes" id="UP000887562">
    <property type="component" value="Unplaced"/>
</dbReference>
<reference evidence="2" key="1">
    <citation type="submission" date="2022-11" db="UniProtKB">
        <authorList>
            <consortium name="WormBaseParasite"/>
        </authorList>
    </citation>
    <scope>IDENTIFICATION</scope>
</reference>
<evidence type="ECO:0000313" key="1">
    <source>
        <dbReference type="Proteomes" id="UP000887562"/>
    </source>
</evidence>
<dbReference type="AlphaFoldDB" id="A0A915EUJ6"/>
<protein>
    <submittedName>
        <fullName evidence="2">Uncharacterized protein</fullName>
    </submittedName>
</protein>
<evidence type="ECO:0000313" key="2">
    <source>
        <dbReference type="WBParaSite" id="maker-E.canG7_contigs_4776-snap-gene-0.2-mRNA-1"/>
    </source>
</evidence>
<keyword evidence="1" id="KW-1185">Reference proteome</keyword>
<organism evidence="1 2">
    <name type="scientific">Echinococcus canadensis</name>
    <dbReference type="NCBI Taxonomy" id="519352"/>
    <lineage>
        <taxon>Eukaryota</taxon>
        <taxon>Metazoa</taxon>
        <taxon>Spiralia</taxon>
        <taxon>Lophotrochozoa</taxon>
        <taxon>Platyhelminthes</taxon>
        <taxon>Cestoda</taxon>
        <taxon>Eucestoda</taxon>
        <taxon>Cyclophyllidea</taxon>
        <taxon>Taeniidae</taxon>
        <taxon>Echinococcus</taxon>
        <taxon>Echinococcus canadensis group</taxon>
    </lineage>
</organism>
<proteinExistence type="predicted"/>
<dbReference type="WBParaSite" id="maker-E.canG7_contigs_4776-snap-gene-0.2-mRNA-1">
    <property type="protein sequence ID" value="maker-E.canG7_contigs_4776-snap-gene-0.2-mRNA-1"/>
    <property type="gene ID" value="EcG7_09743"/>
</dbReference>
<accession>A0A915EUJ6</accession>